<evidence type="ECO:0000256" key="3">
    <source>
        <dbReference type="ARBA" id="ARBA00023163"/>
    </source>
</evidence>
<keyword evidence="2" id="KW-0238">DNA-binding</keyword>
<dbReference type="AlphaFoldDB" id="A0AAW5QX93"/>
<feature type="domain" description="IclR-ED" evidence="5">
    <location>
        <begin position="69"/>
        <end position="249"/>
    </location>
</feature>
<keyword evidence="1" id="KW-0805">Transcription regulation</keyword>
<dbReference type="InterPro" id="IPR014757">
    <property type="entry name" value="Tscrpt_reg_IclR_C"/>
</dbReference>
<dbReference type="InterPro" id="IPR050707">
    <property type="entry name" value="HTH_MetabolicPath_Reg"/>
</dbReference>
<dbReference type="InterPro" id="IPR029016">
    <property type="entry name" value="GAF-like_dom_sf"/>
</dbReference>
<dbReference type="PANTHER" id="PTHR30136:SF7">
    <property type="entry name" value="HTH-TYPE TRANSCRIPTIONAL REGULATOR KDGR-RELATED"/>
    <property type="match status" value="1"/>
</dbReference>
<dbReference type="Gene3D" id="1.10.10.10">
    <property type="entry name" value="Winged helix-like DNA-binding domain superfamily/Winged helix DNA-binding domain"/>
    <property type="match status" value="1"/>
</dbReference>
<dbReference type="SUPFAM" id="SSF46785">
    <property type="entry name" value="Winged helix' DNA-binding domain"/>
    <property type="match status" value="1"/>
</dbReference>
<keyword evidence="3" id="KW-0804">Transcription</keyword>
<dbReference type="PROSITE" id="PS51077">
    <property type="entry name" value="HTH_ICLR"/>
    <property type="match status" value="1"/>
</dbReference>
<dbReference type="PROSITE" id="PS51078">
    <property type="entry name" value="ICLR_ED"/>
    <property type="match status" value="1"/>
</dbReference>
<dbReference type="SMART" id="SM00346">
    <property type="entry name" value="HTH_ICLR"/>
    <property type="match status" value="1"/>
</dbReference>
<organism evidence="6 7">
    <name type="scientific">Microbaculum marinisediminis</name>
    <dbReference type="NCBI Taxonomy" id="2931392"/>
    <lineage>
        <taxon>Bacteria</taxon>
        <taxon>Pseudomonadati</taxon>
        <taxon>Pseudomonadota</taxon>
        <taxon>Alphaproteobacteria</taxon>
        <taxon>Hyphomicrobiales</taxon>
        <taxon>Tepidamorphaceae</taxon>
        <taxon>Microbaculum</taxon>
    </lineage>
</organism>
<dbReference type="EMBL" id="JALIDZ010000002">
    <property type="protein sequence ID" value="MCT8970910.1"/>
    <property type="molecule type" value="Genomic_DNA"/>
</dbReference>
<dbReference type="Pfam" id="PF01614">
    <property type="entry name" value="IclR_C"/>
    <property type="match status" value="1"/>
</dbReference>
<dbReference type="InterPro" id="IPR005471">
    <property type="entry name" value="Tscrpt_reg_IclR_N"/>
</dbReference>
<protein>
    <submittedName>
        <fullName evidence="6">Helix-turn-helix domain-containing protein</fullName>
    </submittedName>
</protein>
<evidence type="ECO:0000256" key="1">
    <source>
        <dbReference type="ARBA" id="ARBA00023015"/>
    </source>
</evidence>
<dbReference type="InterPro" id="IPR036388">
    <property type="entry name" value="WH-like_DNA-bd_sf"/>
</dbReference>
<sequence>MTSYAAPALEKGLDILEALAAHGAPMSTREVAEVLGRSKGEIFRMVHVLVARGYVEREPVGDRLLLSNKLFGLGMKTARARELVTVATPIIDRFAGEVQQAAHLVVAHRGETVIIVACSGGADMNFSLKLGYRRPLADAHSGLILMAFQPPHLRERMIAESLVLMRDPPDQASLVSSLDAVHAEGSIIRESRDIVGVTDIVCPILVGEGRAVACVTVAAVSRRSATPNYDAILARQQAACAEIAAGLDSATPPYPDEL</sequence>
<dbReference type="Pfam" id="PF09339">
    <property type="entry name" value="HTH_IclR"/>
    <property type="match status" value="1"/>
</dbReference>
<dbReference type="SUPFAM" id="SSF55781">
    <property type="entry name" value="GAF domain-like"/>
    <property type="match status" value="1"/>
</dbReference>
<dbReference type="PANTHER" id="PTHR30136">
    <property type="entry name" value="HELIX-TURN-HELIX TRANSCRIPTIONAL REGULATOR, ICLR FAMILY"/>
    <property type="match status" value="1"/>
</dbReference>
<keyword evidence="7" id="KW-1185">Reference proteome</keyword>
<dbReference type="Gene3D" id="3.30.450.40">
    <property type="match status" value="1"/>
</dbReference>
<comment type="caution">
    <text evidence="6">The sequence shown here is derived from an EMBL/GenBank/DDBJ whole genome shotgun (WGS) entry which is preliminary data.</text>
</comment>
<accession>A0AAW5QX93</accession>
<dbReference type="GO" id="GO:0003677">
    <property type="term" value="F:DNA binding"/>
    <property type="evidence" value="ECO:0007669"/>
    <property type="project" value="UniProtKB-KW"/>
</dbReference>
<dbReference type="GO" id="GO:0045892">
    <property type="term" value="P:negative regulation of DNA-templated transcription"/>
    <property type="evidence" value="ECO:0007669"/>
    <property type="project" value="TreeGrafter"/>
</dbReference>
<evidence type="ECO:0000313" key="6">
    <source>
        <dbReference type="EMBL" id="MCT8970910.1"/>
    </source>
</evidence>
<evidence type="ECO:0000256" key="2">
    <source>
        <dbReference type="ARBA" id="ARBA00023125"/>
    </source>
</evidence>
<evidence type="ECO:0000259" key="5">
    <source>
        <dbReference type="PROSITE" id="PS51078"/>
    </source>
</evidence>
<proteinExistence type="predicted"/>
<dbReference type="GO" id="GO:0003700">
    <property type="term" value="F:DNA-binding transcription factor activity"/>
    <property type="evidence" value="ECO:0007669"/>
    <property type="project" value="TreeGrafter"/>
</dbReference>
<reference evidence="6 7" key="1">
    <citation type="submission" date="2022-04" db="EMBL/GenBank/DDBJ databases">
        <authorList>
            <person name="Ye Y.-Q."/>
            <person name="Du Z.-J."/>
        </authorList>
    </citation>
    <scope>NUCLEOTIDE SEQUENCE [LARGE SCALE GENOMIC DNA]</scope>
    <source>
        <strain evidence="6 7">A6E488</strain>
    </source>
</reference>
<evidence type="ECO:0000313" key="7">
    <source>
        <dbReference type="Proteomes" id="UP001320898"/>
    </source>
</evidence>
<dbReference type="Proteomes" id="UP001320898">
    <property type="component" value="Unassembled WGS sequence"/>
</dbReference>
<name>A0AAW5QX93_9HYPH</name>
<evidence type="ECO:0000259" key="4">
    <source>
        <dbReference type="PROSITE" id="PS51077"/>
    </source>
</evidence>
<feature type="domain" description="HTH iclR-type" evidence="4">
    <location>
        <begin position="6"/>
        <end position="75"/>
    </location>
</feature>
<gene>
    <name evidence="6" type="ORF">MUB46_03465</name>
</gene>
<dbReference type="InterPro" id="IPR036390">
    <property type="entry name" value="WH_DNA-bd_sf"/>
</dbReference>